<dbReference type="RefSeq" id="YP_418196.1">
    <property type="nucleotide sequence ID" value="NC_007623.1"/>
</dbReference>
<organism evidence="2 3">
    <name type="scientific">Pseudomonas phage EL</name>
    <dbReference type="NCBI Taxonomy" id="273133"/>
    <lineage>
        <taxon>Viruses</taxon>
        <taxon>Duplodnaviria</taxon>
        <taxon>Heunggongvirae</taxon>
        <taxon>Uroviricota</taxon>
        <taxon>Caudoviricetes</taxon>
        <taxon>Chimalliviridae</taxon>
        <taxon>Elvirus</taxon>
        <taxon>Elvirus EL</taxon>
    </lineage>
</organism>
<dbReference type="Pfam" id="PF03869">
    <property type="entry name" value="Arc"/>
    <property type="match status" value="1"/>
</dbReference>
<dbReference type="GO" id="GO:0006355">
    <property type="term" value="P:regulation of DNA-templated transcription"/>
    <property type="evidence" value="ECO:0007669"/>
    <property type="project" value="InterPro"/>
</dbReference>
<dbReference type="Proteomes" id="UP000001239">
    <property type="component" value="Segment"/>
</dbReference>
<accession>Q2Z0R8</accession>
<dbReference type="SUPFAM" id="SSF47598">
    <property type="entry name" value="Ribbon-helix-helix"/>
    <property type="match status" value="1"/>
</dbReference>
<evidence type="ECO:0000313" key="3">
    <source>
        <dbReference type="Proteomes" id="UP000001239"/>
    </source>
</evidence>
<dbReference type="InterPro" id="IPR013321">
    <property type="entry name" value="Arc_rbn_hlx_hlx"/>
</dbReference>
<dbReference type="GO" id="GO:0003677">
    <property type="term" value="F:DNA binding"/>
    <property type="evidence" value="ECO:0007669"/>
    <property type="project" value="InterPro"/>
</dbReference>
<dbReference type="GeneID" id="5176653"/>
<proteinExistence type="predicted"/>
<sequence>MSQVKKAMKGVLKGNSRTADKFVLWMPVELRDKVSERATANGRSMNAEFIMLIQAAIASGNTGGTQIRTIPSVGDPVRVEGLPGVVTELIPTPTGLKIRAKTCEGEDIYSLWEIV</sequence>
<reference evidence="2 3" key="1">
    <citation type="journal article" date="2002" name="Genetika">
        <title>Phenogenetic characterization of a group of giant Phi KZ-like bacteriophages of Pseudomonas aeruginosa].</title>
        <authorList>
            <person name="Burkal'tseva M.V."/>
            <person name="Krylov V.N."/>
            <person name="Pleteneva E.A."/>
            <person name="Shaburova O.V."/>
            <person name="Krylov S.V."/>
            <person name="Volckaert G."/>
            <person name="Sykilinda N.N."/>
            <person name="Kurochkina L.P."/>
            <person name="Mesyanzhinov V.V."/>
        </authorList>
    </citation>
    <scope>NUCLEOTIDE SEQUENCE [LARGE SCALE GENOMIC DNA]</scope>
</reference>
<protein>
    <recommendedName>
        <fullName evidence="1">Arc-like DNA binding domain-containing protein</fullName>
    </recommendedName>
</protein>
<dbReference type="InterPro" id="IPR010985">
    <property type="entry name" value="Ribbon_hlx_hlx"/>
</dbReference>
<dbReference type="Gene3D" id="1.10.1220.10">
    <property type="entry name" value="Met repressor-like"/>
    <property type="match status" value="1"/>
</dbReference>
<reference evidence="2 3" key="4">
    <citation type="journal article" date="2005" name="J. Mol. Biol.">
        <title>Genome comparison of Pseudomonas aeruginosa large phages.</title>
        <authorList>
            <person name="Hertveldt K."/>
            <person name="Lavigne R."/>
            <person name="Pleteneva E."/>
            <person name="Sernova N."/>
            <person name="Kurochkina L."/>
            <person name="Korchevskii R."/>
            <person name="Robben J."/>
            <person name="Mesyanzhinov V."/>
            <person name="Krylov V.N."/>
            <person name="Volckaert G."/>
        </authorList>
    </citation>
    <scope>NUCLEOTIDE SEQUENCE</scope>
</reference>
<dbReference type="InterPro" id="IPR005569">
    <property type="entry name" value="Arc_DNA-bd_dom"/>
</dbReference>
<evidence type="ECO:0000313" key="2">
    <source>
        <dbReference type="EMBL" id="CAG27257.1"/>
    </source>
</evidence>
<reference evidence="2 3" key="2">
    <citation type="journal article" date="2003" name="Res. Microbiol.">
        <title>Myoviridae bacteriophages of Pseudomonas aeruginosa: a long and complex evolutionary pathway.</title>
        <authorList>
            <person name="Krylov V.N."/>
            <person name="Pleteneva E.A."/>
            <person name="Bourkalsteva M.V."/>
            <person name="Shaburova O.V."/>
            <person name="Volckaert G."/>
            <person name="Sykilinda N.N."/>
            <person name="Kurochkina L.P."/>
            <person name="Mesyanzhinov V.V."/>
        </authorList>
    </citation>
    <scope>NUCLEOTIDE SEQUENCE [LARGE SCALE GENOMIC DNA]</scope>
</reference>
<keyword evidence="3" id="KW-1185">Reference proteome</keyword>
<dbReference type="EMBL" id="AJ697969">
    <property type="protein sequence ID" value="CAG27257.1"/>
    <property type="molecule type" value="Genomic_DNA"/>
</dbReference>
<evidence type="ECO:0000259" key="1">
    <source>
        <dbReference type="Pfam" id="PF03869"/>
    </source>
</evidence>
<reference evidence="2 3" key="3">
    <citation type="journal article" date="2004" name="Bioinformatics">
        <title>PHIRE, a deterministic approach to reveal regulatory elements in bacteriophage genomes.</title>
        <authorList>
            <person name="Lavigne R."/>
            <person name="Sun W.D."/>
            <person name="Volckaert G."/>
        </authorList>
    </citation>
    <scope>NUCLEOTIDE SEQUENCE [LARGE SCALE GENOMIC DNA]</scope>
</reference>
<feature type="domain" description="Arc-like DNA binding" evidence="1">
    <location>
        <begin position="16"/>
        <end position="56"/>
    </location>
</feature>
<name>Q2Z0R8_9CAUD</name>
<dbReference type="KEGG" id="vg:5176653"/>